<dbReference type="OrthoDB" id="49490at2"/>
<proteinExistence type="predicted"/>
<feature type="domain" description="Alpha-L-rhamnosidase six-hairpin glycosidase" evidence="2">
    <location>
        <begin position="437"/>
        <end position="544"/>
    </location>
</feature>
<dbReference type="InterPro" id="IPR008928">
    <property type="entry name" value="6-hairpin_glycosidase_sf"/>
</dbReference>
<keyword evidence="4" id="KW-1185">Reference proteome</keyword>
<dbReference type="InterPro" id="IPR012341">
    <property type="entry name" value="6hp_glycosidase-like_sf"/>
</dbReference>
<organism evidence="3 4">
    <name type="scientific">Pelobium manganitolerans</name>
    <dbReference type="NCBI Taxonomy" id="1842495"/>
    <lineage>
        <taxon>Bacteria</taxon>
        <taxon>Pseudomonadati</taxon>
        <taxon>Bacteroidota</taxon>
        <taxon>Sphingobacteriia</taxon>
        <taxon>Sphingobacteriales</taxon>
        <taxon>Sphingobacteriaceae</taxon>
        <taxon>Pelobium</taxon>
    </lineage>
</organism>
<dbReference type="GO" id="GO:0005975">
    <property type="term" value="P:carbohydrate metabolic process"/>
    <property type="evidence" value="ECO:0007669"/>
    <property type="project" value="InterPro"/>
</dbReference>
<dbReference type="AlphaFoldDB" id="A0A419S2C9"/>
<dbReference type="InterPro" id="IPR028028">
    <property type="entry name" value="DUF4450"/>
</dbReference>
<dbReference type="Pfam" id="PF14614">
    <property type="entry name" value="DUF4450"/>
    <property type="match status" value="1"/>
</dbReference>
<evidence type="ECO:0000256" key="1">
    <source>
        <dbReference type="SAM" id="SignalP"/>
    </source>
</evidence>
<protein>
    <recommendedName>
        <fullName evidence="2">Alpha-L-rhamnosidase six-hairpin glycosidase domain-containing protein</fullName>
    </recommendedName>
</protein>
<dbReference type="Pfam" id="PF17389">
    <property type="entry name" value="Bac_rhamnosid6H"/>
    <property type="match status" value="1"/>
</dbReference>
<dbReference type="CDD" id="cd11747">
    <property type="entry name" value="GH94N_like_1"/>
    <property type="match status" value="1"/>
</dbReference>
<dbReference type="SUPFAM" id="SSF48208">
    <property type="entry name" value="Six-hairpin glycosidases"/>
    <property type="match status" value="1"/>
</dbReference>
<dbReference type="InterPro" id="IPR035396">
    <property type="entry name" value="Bac_rhamnosid6H"/>
</dbReference>
<evidence type="ECO:0000259" key="2">
    <source>
        <dbReference type="Pfam" id="PF17389"/>
    </source>
</evidence>
<evidence type="ECO:0000313" key="3">
    <source>
        <dbReference type="EMBL" id="RKD12911.1"/>
    </source>
</evidence>
<dbReference type="Proteomes" id="UP000283433">
    <property type="component" value="Unassembled WGS sequence"/>
</dbReference>
<accession>A0A419S2C9</accession>
<feature type="chain" id="PRO_5019393606" description="Alpha-L-rhamnosidase six-hairpin glycosidase domain-containing protein" evidence="1">
    <location>
        <begin position="29"/>
        <end position="1123"/>
    </location>
</feature>
<keyword evidence="1" id="KW-0732">Signal</keyword>
<gene>
    <name evidence="3" type="ORF">BCY91_11350</name>
</gene>
<feature type="signal peptide" evidence="1">
    <location>
        <begin position="1"/>
        <end position="28"/>
    </location>
</feature>
<evidence type="ECO:0000313" key="4">
    <source>
        <dbReference type="Proteomes" id="UP000283433"/>
    </source>
</evidence>
<dbReference type="Gene3D" id="1.50.10.10">
    <property type="match status" value="1"/>
</dbReference>
<reference evidence="3 4" key="1">
    <citation type="submission" date="2016-07" db="EMBL/GenBank/DDBJ databases">
        <title>Genome of Pelobium manganitolerans.</title>
        <authorList>
            <person name="Wu S."/>
            <person name="Wang G."/>
        </authorList>
    </citation>
    <scope>NUCLEOTIDE SEQUENCE [LARGE SCALE GENOMIC DNA]</scope>
    <source>
        <strain evidence="3 4">YS-25</strain>
    </source>
</reference>
<sequence>MFNFFCRYFAQLLSLLIVLTSTALPSHAQNQQLWHNKTRSVRYQPSHEGFVGVNLERRFNRALYGTNTGFRVETGDKPEFALYLPGMGGNLKIGFKTGQTTKWFTQADSVVAIYNPGKMLYQIRDKALGNACIYLTVLAYADSEGMIVKMDAKGLNQTLQLFASYGGVNGQKFSRDGDLGADPESVFYLKPEYCKDNRYQIKANQFRLDFYDATARKEMAKGNKAETSQIFGYFPQGSQLKLSDASLGGNISAYLNGKAQNAPTLIANFTLANNKTQYLAINRQNKFNLAQDFTKANAKTNALAGRVTLKTPDKWLNNYGAALAVAADGIWEEPSYIHGAVAWRMHLNGWRGAYVADPLGWHKRAKTHFGSYAASQYLTPPNGPVVADTALHLARQKEERGTSMFSEGYIGRNPGKQSPPHHYDMNLGFIDQMLSHFFYTGDLEEIKTLWPVVKRHLAWEKRNYDSDNDGLYDAYAAIWASDGLQYSGGAVTHSSAYNYRANVLAAQIAKLMGEDGSGYAQEAERIKKALNQHLWMENLGRYAEYKDALGLKLLHPAAGLWTVYHAIDSDVPNKEQAFQLVKYVDDHIPHIPILANGLNEDLYTISTTNWQPYTWSINNVATAEVLHTALAFWQANQADEAYKLWKGSVLENMYLGASPGNFGQVSFYDAHRGELYRDFADPIGMAARSLTEGLFGIKTDVINDTLTIKPGLPSQWEYASLNLPDVSFDFRQTGQQSHYNITQNYSRLMNLKLQLVAKATQIKNILVNGKKVSYQVLTDAVKYPSIQLNLPKAKTYQITVEWDGPAPQAIEKRVILDGSPSLDLTAFGINDSKTWLNQIMAKAQQSDSAYIFIPVKQGALSWKLPVKFVKPDTKTPQQLPGLQPTDQQISVNLSGYFNASVTDIFKNEYLSPRPVTTTLQLPTQGIGNWCYPLVTANIDDSGFRQKLQNGSITSPEGVIFHSPANGKNIIYTSQWDNYPDSAVIALSGKAKAAHFIMAGSTNPMQSRFTNGTLTVNYTDGTADVLALQNPQNWWPIEQDYLNDGFAFNTDAPKPYRLYFKTGEITKDFNNFSSIKGFTDRAVDGGAGTLLAMPLRADKSLKNVVIATKANDVVIGLMALTLIK</sequence>
<name>A0A419S2C9_9SPHI</name>
<dbReference type="EMBL" id="MBTA01000029">
    <property type="protein sequence ID" value="RKD12911.1"/>
    <property type="molecule type" value="Genomic_DNA"/>
</dbReference>
<comment type="caution">
    <text evidence="3">The sequence shown here is derived from an EMBL/GenBank/DDBJ whole genome shotgun (WGS) entry which is preliminary data.</text>
</comment>